<protein>
    <recommendedName>
        <fullName evidence="4">DUF2147 domain-containing protein</fullName>
    </recommendedName>
</protein>
<evidence type="ECO:0000256" key="1">
    <source>
        <dbReference type="SAM" id="SignalP"/>
    </source>
</evidence>
<reference evidence="2 3" key="1">
    <citation type="submission" date="2018-09" db="EMBL/GenBank/DDBJ databases">
        <title>Altererythrobacter spongiae sp. nov., isolated from a marine sponge.</title>
        <authorList>
            <person name="Zhuang L."/>
            <person name="Luo L."/>
        </authorList>
    </citation>
    <scope>NUCLEOTIDE SEQUENCE [LARGE SCALE GENOMIC DNA]</scope>
    <source>
        <strain evidence="2 3">HN-Y73</strain>
    </source>
</reference>
<dbReference type="RefSeq" id="WP_120325572.1">
    <property type="nucleotide sequence ID" value="NZ_RAPF01000008.1"/>
</dbReference>
<dbReference type="OrthoDB" id="7574975at2"/>
<evidence type="ECO:0000313" key="2">
    <source>
        <dbReference type="EMBL" id="RKF18951.1"/>
    </source>
</evidence>
<gene>
    <name evidence="2" type="ORF">D6851_14245</name>
</gene>
<proteinExistence type="predicted"/>
<organism evidence="2 3">
    <name type="scientific">Altericroceibacterium spongiae</name>
    <dbReference type="NCBI Taxonomy" id="2320269"/>
    <lineage>
        <taxon>Bacteria</taxon>
        <taxon>Pseudomonadati</taxon>
        <taxon>Pseudomonadota</taxon>
        <taxon>Alphaproteobacteria</taxon>
        <taxon>Sphingomonadales</taxon>
        <taxon>Erythrobacteraceae</taxon>
        <taxon>Altericroceibacterium</taxon>
    </lineage>
</organism>
<feature type="signal peptide" evidence="1">
    <location>
        <begin position="1"/>
        <end position="20"/>
    </location>
</feature>
<comment type="caution">
    <text evidence="2">The sequence shown here is derived from an EMBL/GenBank/DDBJ whole genome shotgun (WGS) entry which is preliminary data.</text>
</comment>
<dbReference type="PROSITE" id="PS51257">
    <property type="entry name" value="PROKAR_LIPOPROTEIN"/>
    <property type="match status" value="1"/>
</dbReference>
<keyword evidence="1" id="KW-0732">Signal</keyword>
<evidence type="ECO:0008006" key="4">
    <source>
        <dbReference type="Google" id="ProtNLM"/>
    </source>
</evidence>
<sequence length="109" mass="11874">MIKFKLPALFLSIAMLAACGQSGSEYVGKWVSTKNEKNTMVIDRNGDGFMVRISETSFLTGKPRNRNFPATLEDGLLHFSVGMGEVTLAVDEATGHLTGGNADYKKQDE</sequence>
<dbReference type="Proteomes" id="UP000284395">
    <property type="component" value="Unassembled WGS sequence"/>
</dbReference>
<name>A0A420EE44_9SPHN</name>
<dbReference type="AlphaFoldDB" id="A0A420EE44"/>
<dbReference type="EMBL" id="RAPF01000008">
    <property type="protein sequence ID" value="RKF18951.1"/>
    <property type="molecule type" value="Genomic_DNA"/>
</dbReference>
<feature type="chain" id="PRO_5019249172" description="DUF2147 domain-containing protein" evidence="1">
    <location>
        <begin position="21"/>
        <end position="109"/>
    </location>
</feature>
<evidence type="ECO:0000313" key="3">
    <source>
        <dbReference type="Proteomes" id="UP000284395"/>
    </source>
</evidence>
<accession>A0A420EE44</accession>
<keyword evidence="3" id="KW-1185">Reference proteome</keyword>